<dbReference type="Pfam" id="PF14897">
    <property type="entry name" value="EpsG"/>
    <property type="match status" value="1"/>
</dbReference>
<evidence type="ECO:0008006" key="4">
    <source>
        <dbReference type="Google" id="ProtNLM"/>
    </source>
</evidence>
<evidence type="ECO:0000313" key="2">
    <source>
        <dbReference type="EMBL" id="KMU51438.1"/>
    </source>
</evidence>
<name>A0A656VLJ3_SERMA</name>
<dbReference type="AlphaFoldDB" id="A0A656VLJ3"/>
<evidence type="ECO:0000256" key="1">
    <source>
        <dbReference type="SAM" id="Phobius"/>
    </source>
</evidence>
<dbReference type="Proteomes" id="UP000037482">
    <property type="component" value="Unassembled WGS sequence"/>
</dbReference>
<keyword evidence="1" id="KW-0812">Transmembrane</keyword>
<feature type="transmembrane region" description="Helical" evidence="1">
    <location>
        <begin position="156"/>
        <end position="177"/>
    </location>
</feature>
<accession>A0A656VLJ3</accession>
<keyword evidence="1" id="KW-0472">Membrane</keyword>
<feature type="transmembrane region" description="Helical" evidence="1">
    <location>
        <begin position="232"/>
        <end position="262"/>
    </location>
</feature>
<protein>
    <recommendedName>
        <fullName evidence="4">Wzy</fullName>
    </recommendedName>
</protein>
<feature type="transmembrane region" description="Helical" evidence="1">
    <location>
        <begin position="127"/>
        <end position="144"/>
    </location>
</feature>
<feature type="transmembrane region" description="Helical" evidence="1">
    <location>
        <begin position="55"/>
        <end position="75"/>
    </location>
</feature>
<feature type="transmembrane region" description="Helical" evidence="1">
    <location>
        <begin position="335"/>
        <end position="352"/>
    </location>
</feature>
<comment type="caution">
    <text evidence="2">The sequence shown here is derived from an EMBL/GenBank/DDBJ whole genome shotgun (WGS) entry which is preliminary data.</text>
</comment>
<reference evidence="2 3" key="1">
    <citation type="submission" date="2015-06" db="EMBL/GenBank/DDBJ databases">
        <title>Draft Genome of Serratia marcescens Strain AH0650_Sm1.</title>
        <authorList>
            <person name="Wan Y."/>
            <person name="Gorrie C."/>
            <person name="Holt K."/>
        </authorList>
    </citation>
    <scope>NUCLEOTIDE SEQUENCE [LARGE SCALE GENOMIC DNA]</scope>
    <source>
        <strain evidence="2 3">AH0650_Sm1</strain>
    </source>
</reference>
<dbReference type="EMBL" id="LFJS01000012">
    <property type="protein sequence ID" value="KMU51438.1"/>
    <property type="molecule type" value="Genomic_DNA"/>
</dbReference>
<feature type="transmembrane region" description="Helical" evidence="1">
    <location>
        <begin position="313"/>
        <end position="329"/>
    </location>
</feature>
<feature type="transmembrane region" description="Helical" evidence="1">
    <location>
        <begin position="104"/>
        <end position="121"/>
    </location>
</feature>
<sequence>MNINKIELRSYELLFGTLLISSVLVGVFSPVLAFYLSLSLLVVFPTFFSNRYLRVYLSVFAIVCGCLIFASRSYFQSMSDDFAHYYSAYQELLKGGSIAQYSQGIEFLISLYFKITIILFGELKPAALFFLVSFFSCFTFYVWLEKFGLEQLEETKRSLCIASCIGFFMFALSTQLMRQMIATPFLLFALSYGLRNIKGIIFMFFAIGGHLSSLPIYVVLKIFLSDNKRRQFITLGLFLFFGLLFSLLLSQLTIFFNIPVIGELAAKLQYYNNIANRNSAEVGNTFLKYMFVMLAGFLLFGPKSSNFEIIKKFFYFSCLSYLFLLPIPLLSSRIFLVMSAVGLGYFMFFAFYRMANIYRILLILYFIVRVITLGPYYTDRMDGFDLWYSYPWYSTEAFYYIYAL</sequence>
<feature type="transmembrane region" description="Helical" evidence="1">
    <location>
        <begin position="12"/>
        <end position="35"/>
    </location>
</feature>
<gene>
    <name evidence="2" type="ORF">AB868_02181</name>
</gene>
<proteinExistence type="predicted"/>
<keyword evidence="1" id="KW-1133">Transmembrane helix</keyword>
<evidence type="ECO:0000313" key="3">
    <source>
        <dbReference type="Proteomes" id="UP000037482"/>
    </source>
</evidence>
<feature type="transmembrane region" description="Helical" evidence="1">
    <location>
        <begin position="359"/>
        <end position="378"/>
    </location>
</feature>
<dbReference type="InterPro" id="IPR049458">
    <property type="entry name" value="EpsG-like"/>
</dbReference>
<dbReference type="RefSeq" id="WP_158523377.1">
    <property type="nucleotide sequence ID" value="NZ_CP018915.1"/>
</dbReference>
<feature type="transmembrane region" description="Helical" evidence="1">
    <location>
        <begin position="282"/>
        <end position="301"/>
    </location>
</feature>
<organism evidence="2 3">
    <name type="scientific">Serratia marcescens</name>
    <dbReference type="NCBI Taxonomy" id="615"/>
    <lineage>
        <taxon>Bacteria</taxon>
        <taxon>Pseudomonadati</taxon>
        <taxon>Pseudomonadota</taxon>
        <taxon>Gammaproteobacteria</taxon>
        <taxon>Enterobacterales</taxon>
        <taxon>Yersiniaceae</taxon>
        <taxon>Serratia</taxon>
    </lineage>
</organism>
<feature type="transmembrane region" description="Helical" evidence="1">
    <location>
        <begin position="197"/>
        <end position="220"/>
    </location>
</feature>